<dbReference type="GO" id="GO:0003746">
    <property type="term" value="F:translation elongation factor activity"/>
    <property type="evidence" value="ECO:0007669"/>
    <property type="project" value="UniProtKB-KW"/>
</dbReference>
<sequence>MGDDVADVLKQFKEKNDMYDSTGSCPSPIPLSKRALISSPVNTPPSPRPSALMFSPNESVVGEGALRKMYRKFTTLFKSRAGPVRLIPDRNPPTNPTNIMCEKIETDLANVISERANESMYTYKMGIVYFKMRTKREESLSDTPSYSPSTSESPLNFMEAFENVFSPNTPSESPSPIRGGNLENRTSLTSLKKVKEVYTEKLLEVTKSQHILSYKLNNSIKAQLPHNPPTDYEKCYSIGEDFTITAVGQSTISVKGGRNVQAYLITITFVAYYTLTFAVTDEDDYQDWLSVLNIHATRNIAVAPMRKYVSLQEEIDTKIIEEYNMLVELGEESVNTVGGVRFLDLMNTYSDTIRKIKNKT</sequence>
<name>A0AAW2YWD4_9EUKA</name>
<keyword evidence="1" id="KW-0251">Elongation factor</keyword>
<proteinExistence type="predicted"/>
<dbReference type="Proteomes" id="UP001431209">
    <property type="component" value="Unassembled WGS sequence"/>
</dbReference>
<evidence type="ECO:0000313" key="1">
    <source>
        <dbReference type="EMBL" id="KAL0481435.1"/>
    </source>
</evidence>
<organism evidence="1 2">
    <name type="scientific">Acrasis kona</name>
    <dbReference type="NCBI Taxonomy" id="1008807"/>
    <lineage>
        <taxon>Eukaryota</taxon>
        <taxon>Discoba</taxon>
        <taxon>Heterolobosea</taxon>
        <taxon>Tetramitia</taxon>
        <taxon>Eutetramitia</taxon>
        <taxon>Acrasidae</taxon>
        <taxon>Acrasis</taxon>
    </lineage>
</organism>
<accession>A0AAW2YWD4</accession>
<evidence type="ECO:0000313" key="2">
    <source>
        <dbReference type="Proteomes" id="UP001431209"/>
    </source>
</evidence>
<reference evidence="1 2" key="1">
    <citation type="submission" date="2024-03" db="EMBL/GenBank/DDBJ databases">
        <title>The Acrasis kona genome and developmental transcriptomes reveal deep origins of eukaryotic multicellular pathways.</title>
        <authorList>
            <person name="Sheikh S."/>
            <person name="Fu C.-J."/>
            <person name="Brown M.W."/>
            <person name="Baldauf S.L."/>
        </authorList>
    </citation>
    <scope>NUCLEOTIDE SEQUENCE [LARGE SCALE GENOMIC DNA]</scope>
    <source>
        <strain evidence="1 2">ATCC MYA-3509</strain>
    </source>
</reference>
<keyword evidence="2" id="KW-1185">Reference proteome</keyword>
<protein>
    <submittedName>
        <fullName evidence="1">Elongation factor Ts</fullName>
    </submittedName>
</protein>
<keyword evidence="1" id="KW-0648">Protein biosynthesis</keyword>
<comment type="caution">
    <text evidence="1">The sequence shown here is derived from an EMBL/GenBank/DDBJ whole genome shotgun (WGS) entry which is preliminary data.</text>
</comment>
<gene>
    <name evidence="1" type="ORF">AKO1_012578</name>
</gene>
<dbReference type="AlphaFoldDB" id="A0AAW2YWD4"/>
<dbReference type="EMBL" id="JAOPGA020000766">
    <property type="protein sequence ID" value="KAL0481435.1"/>
    <property type="molecule type" value="Genomic_DNA"/>
</dbReference>